<feature type="transmembrane region" description="Helical" evidence="1">
    <location>
        <begin position="7"/>
        <end position="31"/>
    </location>
</feature>
<keyword evidence="1" id="KW-0472">Membrane</keyword>
<dbReference type="AlphaFoldDB" id="A0A1R1MN40"/>
<dbReference type="Proteomes" id="UP000187408">
    <property type="component" value="Unassembled WGS sequence"/>
</dbReference>
<evidence type="ECO:0008006" key="4">
    <source>
        <dbReference type="Google" id="ProtNLM"/>
    </source>
</evidence>
<keyword evidence="3" id="KW-1185">Reference proteome</keyword>
<accession>A0A1R1MN40</accession>
<keyword evidence="1" id="KW-0812">Transmembrane</keyword>
<proteinExistence type="predicted"/>
<gene>
    <name evidence="2" type="ORF">BLW93_00810</name>
</gene>
<sequence length="136" mass="15193">MKQRKGLVLIVTLIVTFIASAFIAALLYMLFNNVVTIGSKKRYSGSLEVAKGVSSYLMELMDDDKLCSYTDCSKTNQPIQLGSYSSFGNYNATATLIKRIDLNNKGEGVVYSVEVIVRNQKIPSEHSVIDFVYRVY</sequence>
<dbReference type="EMBL" id="MOEN01000002">
    <property type="protein sequence ID" value="OMH41242.1"/>
    <property type="molecule type" value="Genomic_DNA"/>
</dbReference>
<keyword evidence="1" id="KW-1133">Transmembrane helix</keyword>
<organism evidence="2 3">
    <name type="scientific">Desulfurobacterium indicum</name>
    <dbReference type="NCBI Taxonomy" id="1914305"/>
    <lineage>
        <taxon>Bacteria</taxon>
        <taxon>Pseudomonadati</taxon>
        <taxon>Aquificota</taxon>
        <taxon>Aquificia</taxon>
        <taxon>Desulfurobacteriales</taxon>
        <taxon>Desulfurobacteriaceae</taxon>
        <taxon>Desulfurobacterium</taxon>
    </lineage>
</organism>
<evidence type="ECO:0000313" key="3">
    <source>
        <dbReference type="Proteomes" id="UP000187408"/>
    </source>
</evidence>
<dbReference type="STRING" id="1914305.BLW93_00810"/>
<reference evidence="2 3" key="1">
    <citation type="submission" date="2016-10" db="EMBL/GenBank/DDBJ databases">
        <title>Genome sequence of a sulfur-reducing bacterium Desulfurobacterium indicum K6013.</title>
        <authorList>
            <person name="Cao J."/>
            <person name="Shao Z."/>
            <person name="Alain K."/>
            <person name="Jebbar M."/>
        </authorList>
    </citation>
    <scope>NUCLEOTIDE SEQUENCE [LARGE SCALE GENOMIC DNA]</scope>
    <source>
        <strain evidence="2 3">K6013</strain>
    </source>
</reference>
<protein>
    <recommendedName>
        <fullName evidence="4">Type 4 fimbrial biogenesis protein PilX N-terminal domain-containing protein</fullName>
    </recommendedName>
</protein>
<evidence type="ECO:0000256" key="1">
    <source>
        <dbReference type="SAM" id="Phobius"/>
    </source>
</evidence>
<comment type="caution">
    <text evidence="2">The sequence shown here is derived from an EMBL/GenBank/DDBJ whole genome shotgun (WGS) entry which is preliminary data.</text>
</comment>
<name>A0A1R1MN40_9BACT</name>
<evidence type="ECO:0000313" key="2">
    <source>
        <dbReference type="EMBL" id="OMH41242.1"/>
    </source>
</evidence>